<sequence>MQQVKEGLDKQILDATSQNISLKVELELKTAEISKVTKENHKKKLLH</sequence>
<keyword evidence="2" id="KW-1185">Reference proteome</keyword>
<organism evidence="1 2">
    <name type="scientific">Spiroplasma citri</name>
    <dbReference type="NCBI Taxonomy" id="2133"/>
    <lineage>
        <taxon>Bacteria</taxon>
        <taxon>Bacillati</taxon>
        <taxon>Mycoplasmatota</taxon>
        <taxon>Mollicutes</taxon>
        <taxon>Entomoplasmatales</taxon>
        <taxon>Spiroplasmataceae</taxon>
        <taxon>Spiroplasma</taxon>
    </lineage>
</organism>
<accession>A0AAX3T0I9</accession>
<protein>
    <submittedName>
        <fullName evidence="1">Uncharacterized protein</fullName>
    </submittedName>
</protein>
<gene>
    <name evidence="1" type="ORF">M0C40_03690</name>
</gene>
<dbReference type="RefSeq" id="WP_277939272.1">
    <property type="nucleotide sequence ID" value="NZ_CP096246.1"/>
</dbReference>
<reference evidence="1 2" key="1">
    <citation type="submission" date="2022-04" db="EMBL/GenBank/DDBJ databases">
        <title>Whole genome of Spiroplasma citri.</title>
        <authorList>
            <person name="Khanchezar A."/>
            <person name="Izadpanah K."/>
            <person name="Taghavi M."/>
            <person name="Ghorbani A."/>
            <person name="Beven L."/>
        </authorList>
    </citation>
    <scope>NUCLEOTIDE SEQUENCE [LARGE SCALE GENOMIC DNA]</scope>
    <source>
        <strain evidence="1 2">D4</strain>
    </source>
</reference>
<dbReference type="AlphaFoldDB" id="A0AAX3T0I9"/>
<evidence type="ECO:0000313" key="2">
    <source>
        <dbReference type="Proteomes" id="UP001214629"/>
    </source>
</evidence>
<evidence type="ECO:0000313" key="1">
    <source>
        <dbReference type="EMBL" id="WFG97112.1"/>
    </source>
</evidence>
<proteinExistence type="predicted"/>
<dbReference type="Proteomes" id="UP001214629">
    <property type="component" value="Chromosome"/>
</dbReference>
<dbReference type="EMBL" id="CP096246">
    <property type="protein sequence ID" value="WFG97112.1"/>
    <property type="molecule type" value="Genomic_DNA"/>
</dbReference>
<name>A0AAX3T0I9_SPICI</name>